<dbReference type="PROSITE" id="PS50889">
    <property type="entry name" value="S4"/>
    <property type="match status" value="1"/>
</dbReference>
<dbReference type="SUPFAM" id="SSF55120">
    <property type="entry name" value="Pseudouridine synthase"/>
    <property type="match status" value="1"/>
</dbReference>
<dbReference type="EMBL" id="AY702971">
    <property type="protein sequence ID" value="AAW67949.1"/>
    <property type="molecule type" value="Genomic_DNA"/>
</dbReference>
<dbReference type="FunFam" id="3.10.290.10:FF:000003">
    <property type="entry name" value="Pseudouridine synthase"/>
    <property type="match status" value="1"/>
</dbReference>
<reference evidence="6" key="1">
    <citation type="journal article" date="2005" name="DNA Seq.">
        <title>Characterisation of the 11 Kb DNA region adjacent to the gene encoding Desulfovibrio gigas flavoredoxin.</title>
        <authorList>
            <person name="Broco M."/>
            <person name="Marques A."/>
            <person name="Oliveira S."/>
            <person name="Rodrigues-Pousada C."/>
        </authorList>
    </citation>
    <scope>NUCLEOTIDE SEQUENCE</scope>
</reference>
<dbReference type="InterPro" id="IPR002942">
    <property type="entry name" value="S4_RNA-bd"/>
</dbReference>
<protein>
    <recommendedName>
        <fullName evidence="4">Pseudouridine synthase</fullName>
        <ecNumber evidence="4">5.4.99.-</ecNumber>
    </recommendedName>
</protein>
<dbReference type="SMART" id="SM00363">
    <property type="entry name" value="S4"/>
    <property type="match status" value="1"/>
</dbReference>
<dbReference type="GO" id="GO:0120159">
    <property type="term" value="F:rRNA pseudouridine synthase activity"/>
    <property type="evidence" value="ECO:0007669"/>
    <property type="project" value="UniProtKB-ARBA"/>
</dbReference>
<dbReference type="InterPro" id="IPR018496">
    <property type="entry name" value="PsdUridine_synth_RsuA/RluB_CS"/>
</dbReference>
<evidence type="ECO:0000256" key="1">
    <source>
        <dbReference type="ARBA" id="ARBA00008348"/>
    </source>
</evidence>
<dbReference type="NCBIfam" id="TIGR00093">
    <property type="entry name" value="pseudouridine synthase"/>
    <property type="match status" value="1"/>
</dbReference>
<dbReference type="InterPro" id="IPR050343">
    <property type="entry name" value="RsuA_PseudoU_synthase"/>
</dbReference>
<dbReference type="InterPro" id="IPR020103">
    <property type="entry name" value="PsdUridine_synth_cat_dom_sf"/>
</dbReference>
<evidence type="ECO:0000313" key="6">
    <source>
        <dbReference type="EMBL" id="AAW67949.1"/>
    </source>
</evidence>
<feature type="domain" description="RNA-binding S4" evidence="5">
    <location>
        <begin position="4"/>
        <end position="63"/>
    </location>
</feature>
<evidence type="ECO:0000256" key="2">
    <source>
        <dbReference type="ARBA" id="ARBA00023235"/>
    </source>
</evidence>
<dbReference type="AlphaFoldDB" id="Q4VR69"/>
<dbReference type="Pfam" id="PF01479">
    <property type="entry name" value="S4"/>
    <property type="match status" value="1"/>
</dbReference>
<dbReference type="InterPro" id="IPR020094">
    <property type="entry name" value="TruA/RsuA/RluB/E/F_N"/>
</dbReference>
<dbReference type="Gene3D" id="3.10.290.10">
    <property type="entry name" value="RNA-binding S4 domain"/>
    <property type="match status" value="1"/>
</dbReference>
<dbReference type="CDD" id="cd00165">
    <property type="entry name" value="S4"/>
    <property type="match status" value="1"/>
</dbReference>
<dbReference type="PANTHER" id="PTHR47683:SF2">
    <property type="entry name" value="RNA-BINDING S4 DOMAIN-CONTAINING PROTEIN"/>
    <property type="match status" value="1"/>
</dbReference>
<organism evidence="6">
    <name type="scientific">Megalodesulfovibrio gigas</name>
    <name type="common">Desulfovibrio gigas</name>
    <dbReference type="NCBI Taxonomy" id="879"/>
    <lineage>
        <taxon>Bacteria</taxon>
        <taxon>Pseudomonadati</taxon>
        <taxon>Thermodesulfobacteriota</taxon>
        <taxon>Desulfovibrionia</taxon>
        <taxon>Desulfovibrionales</taxon>
        <taxon>Desulfovibrionaceae</taxon>
        <taxon>Megalodesulfovibrio</taxon>
    </lineage>
</organism>
<keyword evidence="2 4" id="KW-0413">Isomerase</keyword>
<dbReference type="InterPro" id="IPR036986">
    <property type="entry name" value="S4_RNA-bd_sf"/>
</dbReference>
<dbReference type="SUPFAM" id="SSF55174">
    <property type="entry name" value="Alpha-L RNA-binding motif"/>
    <property type="match status" value="1"/>
</dbReference>
<dbReference type="Gene3D" id="3.30.70.580">
    <property type="entry name" value="Pseudouridine synthase I, catalytic domain, N-terminal subdomain"/>
    <property type="match status" value="1"/>
</dbReference>
<name>Q4VR69_MEGGA</name>
<dbReference type="GO" id="GO:0003723">
    <property type="term" value="F:RNA binding"/>
    <property type="evidence" value="ECO:0007669"/>
    <property type="project" value="UniProtKB-KW"/>
</dbReference>
<dbReference type="OMA" id="EWINNGW"/>
<dbReference type="Gene3D" id="3.30.70.1560">
    <property type="entry name" value="Alpha-L RNA-binding motif"/>
    <property type="match status" value="1"/>
</dbReference>
<dbReference type="GO" id="GO:0000455">
    <property type="term" value="P:enzyme-directed rRNA pseudouridine synthesis"/>
    <property type="evidence" value="ECO:0007669"/>
    <property type="project" value="UniProtKB-ARBA"/>
</dbReference>
<proteinExistence type="inferred from homology"/>
<evidence type="ECO:0000259" key="5">
    <source>
        <dbReference type="SMART" id="SM00363"/>
    </source>
</evidence>
<dbReference type="PANTHER" id="PTHR47683">
    <property type="entry name" value="PSEUDOURIDINE SYNTHASE FAMILY PROTEIN-RELATED"/>
    <property type="match status" value="1"/>
</dbReference>
<evidence type="ECO:0000256" key="4">
    <source>
        <dbReference type="RuleBase" id="RU003887"/>
    </source>
</evidence>
<dbReference type="PROSITE" id="PS01149">
    <property type="entry name" value="PSI_RSU"/>
    <property type="match status" value="1"/>
</dbReference>
<comment type="similarity">
    <text evidence="1 4">Belongs to the pseudouridine synthase RsuA family.</text>
</comment>
<dbReference type="InterPro" id="IPR000748">
    <property type="entry name" value="PsdUridine_synth_RsuA/RluB/E/F"/>
</dbReference>
<dbReference type="CDD" id="cd02870">
    <property type="entry name" value="PseudoU_synth_RsuA_like"/>
    <property type="match status" value="1"/>
</dbReference>
<sequence length="253" mass="27765">MDAIRLNKVLAQAGVASRRGADELVFAGRVRVNGAVAESPGMRVTPDDRIEVDGAPMPRKDLAAGHALNYILLHKPVEVVSTVRDPQGRRTVLDLLPQALRANTRLYPVGRLDYFSEGLLLLTDDGDLANRLMHPRHHVPKRYEVLVRGDVPTTALQTMRSGMTLPPQAGDPPAGTRLQTVPARILGIKDGKTLLELVLHQGVNRQVRRMCEALGLTILRLTRVGLGSLELGTLEKGSWRRLTKDEVQALQQA</sequence>
<evidence type="ECO:0000256" key="3">
    <source>
        <dbReference type="PROSITE-ProRule" id="PRU00182"/>
    </source>
</evidence>
<dbReference type="InterPro" id="IPR042092">
    <property type="entry name" value="PsdUridine_s_RsuA/RluB/E/F_cat"/>
</dbReference>
<dbReference type="Pfam" id="PF00849">
    <property type="entry name" value="PseudoU_synth_2"/>
    <property type="match status" value="1"/>
</dbReference>
<dbReference type="InterPro" id="IPR006145">
    <property type="entry name" value="PsdUridine_synth_RsuA/RluA"/>
</dbReference>
<accession>Q4VR69</accession>
<keyword evidence="3" id="KW-0694">RNA-binding</keyword>
<dbReference type="EC" id="5.4.99.-" evidence="4"/>